<dbReference type="EMBL" id="BAABIA010000010">
    <property type="protein sequence ID" value="GAA5147545.1"/>
    <property type="molecule type" value="Genomic_DNA"/>
</dbReference>
<feature type="transmembrane region" description="Helical" evidence="2">
    <location>
        <begin position="7"/>
        <end position="26"/>
    </location>
</feature>
<dbReference type="Proteomes" id="UP001499852">
    <property type="component" value="Unassembled WGS sequence"/>
</dbReference>
<accession>A0ABP9PP77</accession>
<keyword evidence="4" id="KW-1185">Reference proteome</keyword>
<keyword evidence="2" id="KW-0812">Transmembrane</keyword>
<evidence type="ECO:0000256" key="2">
    <source>
        <dbReference type="SAM" id="Phobius"/>
    </source>
</evidence>
<reference evidence="4" key="1">
    <citation type="journal article" date="2019" name="Int. J. Syst. Evol. Microbiol.">
        <title>The Global Catalogue of Microorganisms (GCM) 10K type strain sequencing project: providing services to taxonomists for standard genome sequencing and annotation.</title>
        <authorList>
            <consortium name="The Broad Institute Genomics Platform"/>
            <consortium name="The Broad Institute Genome Sequencing Center for Infectious Disease"/>
            <person name="Wu L."/>
            <person name="Ma J."/>
        </authorList>
    </citation>
    <scope>NUCLEOTIDE SEQUENCE [LARGE SCALE GENOMIC DNA]</scope>
    <source>
        <strain evidence="4">JCM 18053</strain>
    </source>
</reference>
<gene>
    <name evidence="3" type="ORF">GCM10023213_42350</name>
</gene>
<keyword evidence="2" id="KW-0472">Membrane</keyword>
<evidence type="ECO:0000256" key="1">
    <source>
        <dbReference type="SAM" id="MobiDB-lite"/>
    </source>
</evidence>
<keyword evidence="2" id="KW-1133">Transmembrane helix</keyword>
<dbReference type="RefSeq" id="WP_345738410.1">
    <property type="nucleotide sequence ID" value="NZ_BAABIA010000010.1"/>
</dbReference>
<comment type="caution">
    <text evidence="3">The sequence shown here is derived from an EMBL/GenBank/DDBJ whole genome shotgun (WGS) entry which is preliminary data.</text>
</comment>
<evidence type="ECO:0000313" key="3">
    <source>
        <dbReference type="EMBL" id="GAA5147545.1"/>
    </source>
</evidence>
<evidence type="ECO:0008006" key="5">
    <source>
        <dbReference type="Google" id="ProtNLM"/>
    </source>
</evidence>
<sequence>MNNSPKILLVGVAVAAAVCGVFFFMAGGPQNSVGKRAQTAPGKSPAPLETPRLSGPTNPTGVGEAQPLLALVERPSVPKVETKPQIFEAIHDAAVSYDAKELPKIQPYLLHPDPEIRAAALQGMIDLGDAAAGPLLRAAAPLAPSPAEAKNLREAADFVELPSASLINRPEK</sequence>
<organism evidence="3 4">
    <name type="scientific">Prosthecobacter algae</name>
    <dbReference type="NCBI Taxonomy" id="1144682"/>
    <lineage>
        <taxon>Bacteria</taxon>
        <taxon>Pseudomonadati</taxon>
        <taxon>Verrucomicrobiota</taxon>
        <taxon>Verrucomicrobiia</taxon>
        <taxon>Verrucomicrobiales</taxon>
        <taxon>Verrucomicrobiaceae</taxon>
        <taxon>Prosthecobacter</taxon>
    </lineage>
</organism>
<evidence type="ECO:0000313" key="4">
    <source>
        <dbReference type="Proteomes" id="UP001499852"/>
    </source>
</evidence>
<proteinExistence type="predicted"/>
<name>A0ABP9PP77_9BACT</name>
<protein>
    <recommendedName>
        <fullName evidence="5">HEAT repeat domain-containing protein</fullName>
    </recommendedName>
</protein>
<feature type="region of interest" description="Disordered" evidence="1">
    <location>
        <begin position="33"/>
        <end position="60"/>
    </location>
</feature>